<organism evidence="3 4">
    <name type="scientific">Streptomyces venezuelae</name>
    <dbReference type="NCBI Taxonomy" id="54571"/>
    <lineage>
        <taxon>Bacteria</taxon>
        <taxon>Bacillati</taxon>
        <taxon>Actinomycetota</taxon>
        <taxon>Actinomycetes</taxon>
        <taxon>Kitasatosporales</taxon>
        <taxon>Streptomycetaceae</taxon>
        <taxon>Streptomyces</taxon>
    </lineage>
</organism>
<name>A0A5P2DX96_STRVZ</name>
<evidence type="ECO:0000313" key="3">
    <source>
        <dbReference type="EMBL" id="QES57871.1"/>
    </source>
</evidence>
<dbReference type="PRINTS" id="PR01438">
    <property type="entry name" value="UNVRSLSTRESS"/>
</dbReference>
<dbReference type="AlphaFoldDB" id="A0A5P2DX96"/>
<proteinExistence type="inferred from homology"/>
<dbReference type="PANTHER" id="PTHR46268">
    <property type="entry name" value="STRESS RESPONSE PROTEIN NHAX"/>
    <property type="match status" value="1"/>
</dbReference>
<dbReference type="InterPro" id="IPR006016">
    <property type="entry name" value="UspA"/>
</dbReference>
<dbReference type="EMBL" id="CP029189">
    <property type="protein sequence ID" value="QES57871.1"/>
    <property type="molecule type" value="Genomic_DNA"/>
</dbReference>
<evidence type="ECO:0000259" key="2">
    <source>
        <dbReference type="Pfam" id="PF00582"/>
    </source>
</evidence>
<dbReference type="SUPFAM" id="SSF52402">
    <property type="entry name" value="Adenine nucleotide alpha hydrolases-like"/>
    <property type="match status" value="2"/>
</dbReference>
<dbReference type="InterPro" id="IPR006015">
    <property type="entry name" value="Universal_stress_UspA"/>
</dbReference>
<dbReference type="InterPro" id="IPR014729">
    <property type="entry name" value="Rossmann-like_a/b/a_fold"/>
</dbReference>
<dbReference type="RefSeq" id="WP_053613054.1">
    <property type="nucleotide sequence ID" value="NZ_CP029189.1"/>
</dbReference>
<dbReference type="Gene3D" id="3.40.50.620">
    <property type="entry name" value="HUPs"/>
    <property type="match status" value="2"/>
</dbReference>
<dbReference type="Pfam" id="PF00582">
    <property type="entry name" value="Usp"/>
    <property type="match status" value="2"/>
</dbReference>
<gene>
    <name evidence="3" type="ORF">DEJ51_30035</name>
</gene>
<dbReference type="Proteomes" id="UP000324101">
    <property type="component" value="Chromosome"/>
</dbReference>
<sequence>MEHTVSGSELGSVVVGVDGSEPARQAALWAAGEAERRGRPLHIVYGADTDGRALYASVETIERVRVAGRELLDDIAAAVKKQHPGLVATTEFGRGDPVASLHRAAGRRGTIVVGNRGLGGFTSLMLGSVGLKVAAGAKTPVIIVRGTESGAESGTVLAGVRDERDLDCVRYAAREAELRKAELRLLQVWNVLQSVGDVMTMMDDIKEIADECVRHLTALTERIRREFPDLTVRADAEKSASVAGVLVEASRHADLLVMGGRRASAYLGPTLGRHTHSLVHHSHCPVLLIPRHPDEHGSGS</sequence>
<dbReference type="OrthoDB" id="3865341at2"/>
<comment type="similarity">
    <text evidence="1">Belongs to the universal stress protein A family.</text>
</comment>
<reference evidence="3 4" key="1">
    <citation type="submission" date="2018-05" db="EMBL/GenBank/DDBJ databases">
        <title>Streptomyces venezuelae.</title>
        <authorList>
            <person name="Kim W."/>
            <person name="Lee N."/>
            <person name="Cho B.-K."/>
        </authorList>
    </citation>
    <scope>NUCLEOTIDE SEQUENCE [LARGE SCALE GENOMIC DNA]</scope>
    <source>
        <strain evidence="3 4">ATCC 21018</strain>
    </source>
</reference>
<accession>A0A5P2DX96</accession>
<dbReference type="CDD" id="cd00293">
    <property type="entry name" value="USP-like"/>
    <property type="match status" value="1"/>
</dbReference>
<dbReference type="PANTHER" id="PTHR46268:SF6">
    <property type="entry name" value="UNIVERSAL STRESS PROTEIN UP12"/>
    <property type="match status" value="1"/>
</dbReference>
<evidence type="ECO:0000256" key="1">
    <source>
        <dbReference type="ARBA" id="ARBA00008791"/>
    </source>
</evidence>
<protein>
    <submittedName>
        <fullName evidence="3">Universal stress protein</fullName>
    </submittedName>
</protein>
<feature type="domain" description="UspA" evidence="2">
    <location>
        <begin position="13"/>
        <end position="145"/>
    </location>
</feature>
<evidence type="ECO:0000313" key="4">
    <source>
        <dbReference type="Proteomes" id="UP000324101"/>
    </source>
</evidence>
<feature type="domain" description="UspA" evidence="2">
    <location>
        <begin position="155"/>
        <end position="290"/>
    </location>
</feature>